<dbReference type="SUPFAM" id="SSF55729">
    <property type="entry name" value="Acyl-CoA N-acyltransferases (Nat)"/>
    <property type="match status" value="1"/>
</dbReference>
<dbReference type="RefSeq" id="WP_093090562.1">
    <property type="nucleotide sequence ID" value="NZ_FOTQ01000001.1"/>
</dbReference>
<evidence type="ECO:0000313" key="3">
    <source>
        <dbReference type="Proteomes" id="UP000199144"/>
    </source>
</evidence>
<feature type="domain" description="N-acetyltransferase" evidence="1">
    <location>
        <begin position="15"/>
        <end position="150"/>
    </location>
</feature>
<dbReference type="InterPro" id="IPR051531">
    <property type="entry name" value="N-acetyltransferase"/>
</dbReference>
<dbReference type="EMBL" id="FOTQ01000001">
    <property type="protein sequence ID" value="SFL51032.1"/>
    <property type="molecule type" value="Genomic_DNA"/>
</dbReference>
<evidence type="ECO:0000259" key="1">
    <source>
        <dbReference type="Pfam" id="PF13302"/>
    </source>
</evidence>
<dbReference type="GO" id="GO:0016747">
    <property type="term" value="F:acyltransferase activity, transferring groups other than amino-acyl groups"/>
    <property type="evidence" value="ECO:0007669"/>
    <property type="project" value="InterPro"/>
</dbReference>
<dbReference type="OrthoDB" id="6293260at2"/>
<dbReference type="InterPro" id="IPR000182">
    <property type="entry name" value="GNAT_dom"/>
</dbReference>
<dbReference type="STRING" id="254406.SAMN04488042_101505"/>
<accession>A0A1I4I9H6</accession>
<dbReference type="Gene3D" id="3.40.630.30">
    <property type="match status" value="1"/>
</dbReference>
<dbReference type="PANTHER" id="PTHR43792:SF1">
    <property type="entry name" value="N-ACETYLTRANSFERASE DOMAIN-CONTAINING PROTEIN"/>
    <property type="match status" value="1"/>
</dbReference>
<reference evidence="2 3" key="1">
    <citation type="submission" date="2016-10" db="EMBL/GenBank/DDBJ databases">
        <authorList>
            <person name="de Groot N.N."/>
        </authorList>
    </citation>
    <scope>NUCLEOTIDE SEQUENCE [LARGE SCALE GENOMIC DNA]</scope>
    <source>
        <strain evidence="2 3">DSM 15283</strain>
    </source>
</reference>
<dbReference type="PANTHER" id="PTHR43792">
    <property type="entry name" value="GNAT FAMILY, PUTATIVE (AFU_ORTHOLOGUE AFUA_3G00765)-RELATED-RELATED"/>
    <property type="match status" value="1"/>
</dbReference>
<organism evidence="2 3">
    <name type="scientific">Shimia aestuarii</name>
    <dbReference type="NCBI Taxonomy" id="254406"/>
    <lineage>
        <taxon>Bacteria</taxon>
        <taxon>Pseudomonadati</taxon>
        <taxon>Pseudomonadota</taxon>
        <taxon>Alphaproteobacteria</taxon>
        <taxon>Rhodobacterales</taxon>
        <taxon>Roseobacteraceae</taxon>
    </lineage>
</organism>
<keyword evidence="3" id="KW-1185">Reference proteome</keyword>
<sequence length="184" mass="20610">MTVTSFSIPTLETERLILRALCEDDIAFEKAFLASDDARFVGGPMPPHRAWRSMAMMIGHWALRGFGFWALEEKKTGQYMGRVGLWYPDGWLEREIGWTLMPHAWGKGFATEAALASRAHAYDVLGWDTAISQIAPENEGSKAVARRLGASFEKHHEDPEYGTIEIWRHLGPDALVNGGMEAYA</sequence>
<name>A0A1I4I9H6_9RHOB</name>
<dbReference type="Proteomes" id="UP000199144">
    <property type="component" value="Unassembled WGS sequence"/>
</dbReference>
<gene>
    <name evidence="2" type="ORF">SAMN04488042_101505</name>
</gene>
<proteinExistence type="predicted"/>
<dbReference type="AlphaFoldDB" id="A0A1I4I9H6"/>
<dbReference type="InterPro" id="IPR016181">
    <property type="entry name" value="Acyl_CoA_acyltransferase"/>
</dbReference>
<keyword evidence="2" id="KW-0808">Transferase</keyword>
<dbReference type="Pfam" id="PF13302">
    <property type="entry name" value="Acetyltransf_3"/>
    <property type="match status" value="1"/>
</dbReference>
<evidence type="ECO:0000313" key="2">
    <source>
        <dbReference type="EMBL" id="SFL51032.1"/>
    </source>
</evidence>
<protein>
    <submittedName>
        <fullName evidence="2">Ribosomal-protein-alanine N-acetyltransferase</fullName>
    </submittedName>
</protein>